<proteinExistence type="predicted"/>
<gene>
    <name evidence="2" type="ORF">LCGC14_0863110</name>
</gene>
<evidence type="ECO:0000313" key="2">
    <source>
        <dbReference type="EMBL" id="KKN27593.1"/>
    </source>
</evidence>
<dbReference type="EMBL" id="LAZR01002623">
    <property type="protein sequence ID" value="KKN27593.1"/>
    <property type="molecule type" value="Genomic_DNA"/>
</dbReference>
<feature type="compositionally biased region" description="Basic and acidic residues" evidence="1">
    <location>
        <begin position="80"/>
        <end position="102"/>
    </location>
</feature>
<feature type="compositionally biased region" description="Basic and acidic residues" evidence="1">
    <location>
        <begin position="217"/>
        <end position="232"/>
    </location>
</feature>
<organism evidence="2">
    <name type="scientific">marine sediment metagenome</name>
    <dbReference type="NCBI Taxonomy" id="412755"/>
    <lineage>
        <taxon>unclassified sequences</taxon>
        <taxon>metagenomes</taxon>
        <taxon>ecological metagenomes</taxon>
    </lineage>
</organism>
<feature type="compositionally biased region" description="Basic and acidic residues" evidence="1">
    <location>
        <begin position="270"/>
        <end position="283"/>
    </location>
</feature>
<dbReference type="AlphaFoldDB" id="A0A0F9SDX7"/>
<comment type="caution">
    <text evidence="2">The sequence shown here is derived from an EMBL/GenBank/DDBJ whole genome shotgun (WGS) entry which is preliminary data.</text>
</comment>
<protein>
    <submittedName>
        <fullName evidence="2">Uncharacterized protein</fullName>
    </submittedName>
</protein>
<feature type="region of interest" description="Disordered" evidence="1">
    <location>
        <begin position="74"/>
        <end position="102"/>
    </location>
</feature>
<sequence length="283" mass="31361">MADQEETGQSAETTDGTPTGEEKETKSAVEPSVEKTDEKSDSEATPEGEPAKPSVDDIPLETFLEREDVKRYVQSVSDKATARSETRSVELAKKRETEARSSAELAERKKLVENEEFDELGRRDAAKLEAEERLLESLEVAGGVISQVTAKRYAEELGEETVERIVKENNDRNGTIVDMTTALAEEATKRAVLNATGSAVEEAEKRFEEKLEARLAEAGLQKREEDKKETGPVDKVSGAPASTPDSDEAETYESMSEKYGRGEVSWDELLPYKKEHDAERLKN</sequence>
<feature type="region of interest" description="Disordered" evidence="1">
    <location>
        <begin position="217"/>
        <end position="283"/>
    </location>
</feature>
<feature type="compositionally biased region" description="Polar residues" evidence="1">
    <location>
        <begin position="7"/>
        <end position="17"/>
    </location>
</feature>
<feature type="compositionally biased region" description="Basic and acidic residues" evidence="1">
    <location>
        <begin position="20"/>
        <end position="42"/>
    </location>
</feature>
<evidence type="ECO:0000256" key="1">
    <source>
        <dbReference type="SAM" id="MobiDB-lite"/>
    </source>
</evidence>
<reference evidence="2" key="1">
    <citation type="journal article" date="2015" name="Nature">
        <title>Complex archaea that bridge the gap between prokaryotes and eukaryotes.</title>
        <authorList>
            <person name="Spang A."/>
            <person name="Saw J.H."/>
            <person name="Jorgensen S.L."/>
            <person name="Zaremba-Niedzwiedzka K."/>
            <person name="Martijn J."/>
            <person name="Lind A.E."/>
            <person name="van Eijk R."/>
            <person name="Schleper C."/>
            <person name="Guy L."/>
            <person name="Ettema T.J."/>
        </authorList>
    </citation>
    <scope>NUCLEOTIDE SEQUENCE</scope>
</reference>
<feature type="region of interest" description="Disordered" evidence="1">
    <location>
        <begin position="1"/>
        <end position="61"/>
    </location>
</feature>
<accession>A0A0F9SDX7</accession>
<name>A0A0F9SDX7_9ZZZZ</name>